<dbReference type="Proteomes" id="UP001314263">
    <property type="component" value="Unassembled WGS sequence"/>
</dbReference>
<dbReference type="GO" id="GO:0072344">
    <property type="term" value="P:rescue of stalled ribosome"/>
    <property type="evidence" value="ECO:0007669"/>
    <property type="project" value="TreeGrafter"/>
</dbReference>
<keyword evidence="4" id="KW-1185">Reference proteome</keyword>
<dbReference type="Pfam" id="PF05670">
    <property type="entry name" value="NFACT-R_1"/>
    <property type="match status" value="1"/>
</dbReference>
<dbReference type="Pfam" id="PF05833">
    <property type="entry name" value="NFACT_N"/>
    <property type="match status" value="1"/>
</dbReference>
<dbReference type="InterPro" id="IPR008532">
    <property type="entry name" value="NFACT_RNA-bd"/>
</dbReference>
<dbReference type="PANTHER" id="PTHR15239">
    <property type="entry name" value="NUCLEAR EXPORT MEDIATOR FACTOR NEMF"/>
    <property type="match status" value="1"/>
</dbReference>
<name>A0AAV1I2Q9_9CHLO</name>
<feature type="region of interest" description="Disordered" evidence="1">
    <location>
        <begin position="1"/>
        <end position="37"/>
    </location>
</feature>
<evidence type="ECO:0000259" key="2">
    <source>
        <dbReference type="Pfam" id="PF05670"/>
    </source>
</evidence>
<evidence type="ECO:0000313" key="3">
    <source>
        <dbReference type="EMBL" id="CAK0779641.1"/>
    </source>
</evidence>
<dbReference type="AlphaFoldDB" id="A0AAV1I2Q9"/>
<dbReference type="GO" id="GO:0000049">
    <property type="term" value="F:tRNA binding"/>
    <property type="evidence" value="ECO:0007669"/>
    <property type="project" value="TreeGrafter"/>
</dbReference>
<feature type="compositionally biased region" description="Low complexity" evidence="1">
    <location>
        <begin position="25"/>
        <end position="34"/>
    </location>
</feature>
<feature type="region of interest" description="Disordered" evidence="1">
    <location>
        <begin position="335"/>
        <end position="363"/>
    </location>
</feature>
<dbReference type="GO" id="GO:0043023">
    <property type="term" value="F:ribosomal large subunit binding"/>
    <property type="evidence" value="ECO:0007669"/>
    <property type="project" value="TreeGrafter"/>
</dbReference>
<dbReference type="Gene3D" id="2.30.310.10">
    <property type="entry name" value="ibrinogen binding protein from staphylococcus aureus domain"/>
    <property type="match status" value="1"/>
</dbReference>
<sequence>MHEAAEKSENDAAARQDADTERVQSNNAASSSAALEQGVQRRERTTCDYTLLAACLHELRHRWLPAKVDQVIQPDDSAVCLQLRFAAEDPGLEGSLQGALGSKQDRLSTPVLYPWLTCQPGADKGELRGLILLDATLPKAWERVVVLEFGQRLDEPPTHHVYLEVQGRLSNIVLTEAERTRGGWPIIAAGRQIGTKQSSQRQLQAQGMYQLPPLSKGLQPSLSETADVWRGVLGGAAKGLMDHFNELDKHLKGPPSIAQTIVRAYQGVSPSLVSEICALAVVDPNIPTTQLQLSEWERLHKQWRDWLLTVSSGSFAPYVQPETGRVSVICSDCSSRSRRGDSREVHQGMDTPEDASSSGRHSGRCSVHRLLDSAIRSTEGQENFARKQQQLQRAVGNAMTRLHNKLHALNQQQAATTKAEATRKQADLLTANLYRASQGDSQLEVEDWETGEMVIIQLDPLKAPAETAKDLYKVARKQDRTGSAIFPIIQALQEELEEVQDIDFQLQRLGAHEEGAMGVLRGIQDELVELRHMKPEADAALQQKSAAQAARAARRHKTEARKEFRSAITPNGLQVLIGRNNRENDMLSHKVAAKTDLWFHARGFPGSHTILRTPAGSSPAEEDLAFAASCAAFFSKARNEGKVPVAKALVSDLSKPSGAAPGKVMVMKEEVLIGRPDEAAAYFEAGQQ</sequence>
<gene>
    <name evidence="3" type="ORF">CVIRNUC_004829</name>
</gene>
<feature type="domain" description="NFACT RNA-binding" evidence="2">
    <location>
        <begin position="569"/>
        <end position="665"/>
    </location>
</feature>
<dbReference type="PANTHER" id="PTHR15239:SF6">
    <property type="entry name" value="RIBOSOME QUALITY CONTROL COMPLEX SUBUNIT NEMF"/>
    <property type="match status" value="1"/>
</dbReference>
<accession>A0AAV1I2Q9</accession>
<evidence type="ECO:0000313" key="4">
    <source>
        <dbReference type="Proteomes" id="UP001314263"/>
    </source>
</evidence>
<evidence type="ECO:0000256" key="1">
    <source>
        <dbReference type="SAM" id="MobiDB-lite"/>
    </source>
</evidence>
<dbReference type="GO" id="GO:1990112">
    <property type="term" value="C:RQC complex"/>
    <property type="evidence" value="ECO:0007669"/>
    <property type="project" value="TreeGrafter"/>
</dbReference>
<feature type="compositionally biased region" description="Basic and acidic residues" evidence="1">
    <location>
        <begin position="338"/>
        <end position="347"/>
    </location>
</feature>
<dbReference type="EMBL" id="CAUYUE010000005">
    <property type="protein sequence ID" value="CAK0779641.1"/>
    <property type="molecule type" value="Genomic_DNA"/>
</dbReference>
<organism evidence="3 4">
    <name type="scientific">Coccomyxa viridis</name>
    <dbReference type="NCBI Taxonomy" id="1274662"/>
    <lineage>
        <taxon>Eukaryota</taxon>
        <taxon>Viridiplantae</taxon>
        <taxon>Chlorophyta</taxon>
        <taxon>core chlorophytes</taxon>
        <taxon>Trebouxiophyceae</taxon>
        <taxon>Trebouxiophyceae incertae sedis</taxon>
        <taxon>Coccomyxaceae</taxon>
        <taxon>Coccomyxa</taxon>
    </lineage>
</organism>
<feature type="compositionally biased region" description="Basic and acidic residues" evidence="1">
    <location>
        <begin position="1"/>
        <end position="22"/>
    </location>
</feature>
<reference evidence="3 4" key="1">
    <citation type="submission" date="2023-10" db="EMBL/GenBank/DDBJ databases">
        <authorList>
            <person name="Maclean D."/>
            <person name="Macfadyen A."/>
        </authorList>
    </citation>
    <scope>NUCLEOTIDE SEQUENCE [LARGE SCALE GENOMIC DNA]</scope>
</reference>
<protein>
    <recommendedName>
        <fullName evidence="2">NFACT RNA-binding domain-containing protein</fullName>
    </recommendedName>
</protein>
<dbReference type="InterPro" id="IPR051608">
    <property type="entry name" value="RQC_Subunit_NEMF"/>
</dbReference>
<comment type="caution">
    <text evidence="3">The sequence shown here is derived from an EMBL/GenBank/DDBJ whole genome shotgun (WGS) entry which is preliminary data.</text>
</comment>
<proteinExistence type="predicted"/>